<dbReference type="PANTHER" id="PTHR30273">
    <property type="entry name" value="PERIPLASMIC SIGNAL SENSOR AND SIGMA FACTOR ACTIVATOR FECR-RELATED"/>
    <property type="match status" value="1"/>
</dbReference>
<dbReference type="Proteomes" id="UP000618952">
    <property type="component" value="Unassembled WGS sequence"/>
</dbReference>
<accession>A0ABR7QQV1</accession>
<dbReference type="Gene3D" id="2.60.120.1440">
    <property type="match status" value="1"/>
</dbReference>
<reference evidence="4 5" key="1">
    <citation type="submission" date="2020-08" db="EMBL/GenBank/DDBJ databases">
        <title>Arenibacter gaetbuli sp. nov., isolated from a sand dune.</title>
        <authorList>
            <person name="Park S."/>
            <person name="Yoon J.-H."/>
        </authorList>
    </citation>
    <scope>NUCLEOTIDE SEQUENCE [LARGE SCALE GENOMIC DNA]</scope>
    <source>
        <strain evidence="4 5">BSSL-BM3</strain>
    </source>
</reference>
<dbReference type="InterPro" id="IPR032508">
    <property type="entry name" value="FecR_C"/>
</dbReference>
<dbReference type="Pfam" id="PF16344">
    <property type="entry name" value="FecR_C"/>
    <property type="match status" value="1"/>
</dbReference>
<name>A0ABR7QQV1_9FLAO</name>
<dbReference type="EMBL" id="JACLHY010000019">
    <property type="protein sequence ID" value="MBC8769563.1"/>
    <property type="molecule type" value="Genomic_DNA"/>
</dbReference>
<dbReference type="Gene3D" id="3.55.50.30">
    <property type="match status" value="1"/>
</dbReference>
<dbReference type="RefSeq" id="WP_187586510.1">
    <property type="nucleotide sequence ID" value="NZ_JACLHY010000019.1"/>
</dbReference>
<dbReference type="InterPro" id="IPR012373">
    <property type="entry name" value="Ferrdict_sens_TM"/>
</dbReference>
<feature type="domain" description="Protein FecR C-terminal" evidence="3">
    <location>
        <begin position="309"/>
        <end position="376"/>
    </location>
</feature>
<protein>
    <submittedName>
        <fullName evidence="4">FecR family protein</fullName>
    </submittedName>
</protein>
<evidence type="ECO:0000259" key="3">
    <source>
        <dbReference type="Pfam" id="PF16344"/>
    </source>
</evidence>
<keyword evidence="5" id="KW-1185">Reference proteome</keyword>
<evidence type="ECO:0000313" key="5">
    <source>
        <dbReference type="Proteomes" id="UP000618952"/>
    </source>
</evidence>
<evidence type="ECO:0000256" key="1">
    <source>
        <dbReference type="SAM" id="Phobius"/>
    </source>
</evidence>
<keyword evidence="1" id="KW-0812">Transmembrane</keyword>
<dbReference type="PIRSF" id="PIRSF018266">
    <property type="entry name" value="FecR"/>
    <property type="match status" value="1"/>
</dbReference>
<comment type="caution">
    <text evidence="4">The sequence shown here is derived from an EMBL/GenBank/DDBJ whole genome shotgun (WGS) entry which is preliminary data.</text>
</comment>
<gene>
    <name evidence="4" type="ORF">H4O18_16310</name>
</gene>
<keyword evidence="1" id="KW-1133">Transmembrane helix</keyword>
<proteinExistence type="predicted"/>
<dbReference type="Pfam" id="PF04773">
    <property type="entry name" value="FecR"/>
    <property type="match status" value="1"/>
</dbReference>
<organism evidence="4 5">
    <name type="scientific">Arenibacter arenosicollis</name>
    <dbReference type="NCBI Taxonomy" id="2762274"/>
    <lineage>
        <taxon>Bacteria</taxon>
        <taxon>Pseudomonadati</taxon>
        <taxon>Bacteroidota</taxon>
        <taxon>Flavobacteriia</taxon>
        <taxon>Flavobacteriales</taxon>
        <taxon>Flavobacteriaceae</taxon>
        <taxon>Arenibacter</taxon>
    </lineage>
</organism>
<feature type="transmembrane region" description="Helical" evidence="1">
    <location>
        <begin position="77"/>
        <end position="95"/>
    </location>
</feature>
<dbReference type="PANTHER" id="PTHR30273:SF2">
    <property type="entry name" value="PROTEIN FECR"/>
    <property type="match status" value="1"/>
</dbReference>
<feature type="domain" description="FecR protein" evidence="2">
    <location>
        <begin position="166"/>
        <end position="261"/>
    </location>
</feature>
<keyword evidence="1" id="KW-0472">Membrane</keyword>
<evidence type="ECO:0000313" key="4">
    <source>
        <dbReference type="EMBL" id="MBC8769563.1"/>
    </source>
</evidence>
<evidence type="ECO:0000259" key="2">
    <source>
        <dbReference type="Pfam" id="PF04773"/>
    </source>
</evidence>
<dbReference type="InterPro" id="IPR006860">
    <property type="entry name" value="FecR"/>
</dbReference>
<sequence length="377" mass="42836">MKKNITKLLLGTITEKEIMELRNWLKDLENQSVLESYVRDYHDLNLATLESNLDDAYHKVAQQIDSNKRPIKRLFPIWSKYAAAIVLLFGLGFLFQQGFLSREDLEVLAPKDESITLELSNGTIQTIDIKSVKEVKDSEGNIVGTQKQNQISYSQVTEREELVFNTLKIPNGKKFQLELSDGTLVHLNAGSSLRYPVNFLEEGPRQVYLSGEAYFDVTSNALNPFIVNVDELDVMVLGTEFNISAYAEDGHIDVVLVEGSVGMNKKDQLERGSVELSPGQKGTYEQDSKSILVDKVNTSLYTSWMQGHLVFRDLTFDSILKKLERHYNIEIVNTNVVLGKEVFNARFDNVEIEEVLGYFNDIHSIDFRIQGNKVIIK</sequence>